<evidence type="ECO:0000259" key="4">
    <source>
        <dbReference type="PROSITE" id="PS51388"/>
    </source>
</evidence>
<dbReference type="STRING" id="1081109.A0A167Z167"/>
<keyword evidence="1" id="KW-0547">Nucleotide-binding</keyword>
<dbReference type="Gene3D" id="1.20.120.1240">
    <property type="entry name" value="Dynamin, middle domain"/>
    <property type="match status" value="1"/>
</dbReference>
<evidence type="ECO:0000256" key="1">
    <source>
        <dbReference type="ARBA" id="ARBA00022741"/>
    </source>
</evidence>
<dbReference type="GO" id="GO:0005525">
    <property type="term" value="F:GTP binding"/>
    <property type="evidence" value="ECO:0007669"/>
    <property type="project" value="InterPro"/>
</dbReference>
<dbReference type="InterPro" id="IPR000375">
    <property type="entry name" value="Dynamin_stalk"/>
</dbReference>
<dbReference type="CDD" id="cd08771">
    <property type="entry name" value="DLP_1"/>
    <property type="match status" value="1"/>
</dbReference>
<reference evidence="6 7" key="1">
    <citation type="journal article" date="2016" name="Genome Biol. Evol.">
        <title>Divergent and convergent evolution of fungal pathogenicity.</title>
        <authorList>
            <person name="Shang Y."/>
            <person name="Xiao G."/>
            <person name="Zheng P."/>
            <person name="Cen K."/>
            <person name="Zhan S."/>
            <person name="Wang C."/>
        </authorList>
    </citation>
    <scope>NUCLEOTIDE SEQUENCE [LARGE SCALE GENOMIC DNA]</scope>
    <source>
        <strain evidence="6 7">RCEF 2490</strain>
    </source>
</reference>
<dbReference type="PROSITE" id="PS51388">
    <property type="entry name" value="GED"/>
    <property type="match status" value="1"/>
</dbReference>
<dbReference type="InterPro" id="IPR020850">
    <property type="entry name" value="GED_dom"/>
</dbReference>
<dbReference type="InterPro" id="IPR022812">
    <property type="entry name" value="Dynamin"/>
</dbReference>
<dbReference type="InterPro" id="IPR030381">
    <property type="entry name" value="G_DYNAMIN_dom"/>
</dbReference>
<dbReference type="GO" id="GO:0048312">
    <property type="term" value="P:intracellular distribution of mitochondria"/>
    <property type="evidence" value="ECO:0007669"/>
    <property type="project" value="TreeGrafter"/>
</dbReference>
<dbReference type="GO" id="GO:0008017">
    <property type="term" value="F:microtubule binding"/>
    <property type="evidence" value="ECO:0007669"/>
    <property type="project" value="TreeGrafter"/>
</dbReference>
<dbReference type="Pfam" id="PF01031">
    <property type="entry name" value="Dynamin_M"/>
    <property type="match status" value="1"/>
</dbReference>
<evidence type="ECO:0000256" key="3">
    <source>
        <dbReference type="SAM" id="MobiDB-lite"/>
    </source>
</evidence>
<dbReference type="PROSITE" id="PS51718">
    <property type="entry name" value="G_DYNAMIN_2"/>
    <property type="match status" value="1"/>
</dbReference>
<dbReference type="AlphaFoldDB" id="A0A167Z167"/>
<keyword evidence="2" id="KW-0342">GTP-binding</keyword>
<dbReference type="GO" id="GO:0005874">
    <property type="term" value="C:microtubule"/>
    <property type="evidence" value="ECO:0007669"/>
    <property type="project" value="TreeGrafter"/>
</dbReference>
<feature type="compositionally biased region" description="Polar residues" evidence="3">
    <location>
        <begin position="730"/>
        <end position="745"/>
    </location>
</feature>
<proteinExistence type="predicted"/>
<dbReference type="InterPro" id="IPR027417">
    <property type="entry name" value="P-loop_NTPase"/>
</dbReference>
<dbReference type="Gene3D" id="3.40.50.300">
    <property type="entry name" value="P-loop containing nucleotide triphosphate hydrolases"/>
    <property type="match status" value="1"/>
</dbReference>
<comment type="caution">
    <text evidence="6">The sequence shown here is derived from an EMBL/GenBank/DDBJ whole genome shotgun (WGS) entry which is preliminary data.</text>
</comment>
<dbReference type="GO" id="GO:0005739">
    <property type="term" value="C:mitochondrion"/>
    <property type="evidence" value="ECO:0007669"/>
    <property type="project" value="TreeGrafter"/>
</dbReference>
<evidence type="ECO:0000313" key="6">
    <source>
        <dbReference type="EMBL" id="KZZ92018.1"/>
    </source>
</evidence>
<dbReference type="Proteomes" id="UP000078544">
    <property type="component" value="Unassembled WGS sequence"/>
</dbReference>
<name>A0A167Z167_9HYPO</name>
<dbReference type="SUPFAM" id="SSF52540">
    <property type="entry name" value="P-loop containing nucleoside triphosphate hydrolases"/>
    <property type="match status" value="1"/>
</dbReference>
<accession>A0A167Z167</accession>
<dbReference type="InterPro" id="IPR045063">
    <property type="entry name" value="Dynamin_N"/>
</dbReference>
<gene>
    <name evidence="6" type="ORF">AAL_06228</name>
</gene>
<dbReference type="GO" id="GO:0016020">
    <property type="term" value="C:membrane"/>
    <property type="evidence" value="ECO:0007669"/>
    <property type="project" value="TreeGrafter"/>
</dbReference>
<dbReference type="Pfam" id="PF00350">
    <property type="entry name" value="Dynamin_N"/>
    <property type="match status" value="1"/>
</dbReference>
<sequence>MASGLSPNKMSSVKFQSKDHRDLLDSIDKLRSRGISRYVDLPELVVCGDQSAGKSSVLEAISGMSFPTKDTLCTRFATELILRRHATSSIKVSINPGPDRSSEEKERFSEFSAALDSDTPDIGSVVEKAKLAMGLSDSNKVFSSDTLRIELGGPSQPHLTLVDLPGLFRAGNREQSVQDAEIVSKMVRQYAERPRSIILAVVSAKSDFALQDVTEMARKLDPKGIRTLGLITKPDDLDAGSDSEAYYIKLVQNRDVVFSLGWHVLKNRSYKMRDVTSAERDEDEARFFSEGAWTTINPSHLGVKTLKLRLSNVLKDQILQQMPKLLQDVDAEIAASQMRLQRLGLSRSTPTEQRKYLLQVSRDFTFLIKAAVDGEYSSPFFGAARTDEGYRKRLRARIQNTLAGFEQTMREHGRSRVIVNRKRAKENDVLPRQILRAEYIDEVKDLMSRSRARELPGTFNPLIIGELFTEQCQPWKKLAANVEQDILQIVYDMAWNIVEHVSAQETSEAVFHMIGKAIDKLKYGLETKFRELLLPHLEAHPITYNHYLTETVQKSQAKRRRARLEEELRVAFKVTSLSDEIHATPLQILDYLEVETQPDMERFGSELAVDYMEAYYEVALKKFVDDVSVLAVEQCLVSKLPTLFQSDVVLDLEDQEIARLAADGDDAKLERSRLSEKLSILEEGKTELLGLDAHRPPALAIASPEDNRDLNQPVASDLQSESDGRATGESGRTSPNVTETSEGEE</sequence>
<dbReference type="EMBL" id="AZGY01000016">
    <property type="protein sequence ID" value="KZZ92018.1"/>
    <property type="molecule type" value="Genomic_DNA"/>
</dbReference>
<keyword evidence="7" id="KW-1185">Reference proteome</keyword>
<evidence type="ECO:0000313" key="7">
    <source>
        <dbReference type="Proteomes" id="UP000078544"/>
    </source>
</evidence>
<feature type="domain" description="GED" evidence="4">
    <location>
        <begin position="605"/>
        <end position="696"/>
    </location>
</feature>
<feature type="region of interest" description="Disordered" evidence="3">
    <location>
        <begin position="701"/>
        <end position="745"/>
    </location>
</feature>
<dbReference type="GO" id="GO:0006897">
    <property type="term" value="P:endocytosis"/>
    <property type="evidence" value="ECO:0007669"/>
    <property type="project" value="TreeGrafter"/>
</dbReference>
<dbReference type="GO" id="GO:0003924">
    <property type="term" value="F:GTPase activity"/>
    <property type="evidence" value="ECO:0007669"/>
    <property type="project" value="InterPro"/>
</dbReference>
<dbReference type="PANTHER" id="PTHR11566">
    <property type="entry name" value="DYNAMIN"/>
    <property type="match status" value="1"/>
</dbReference>
<dbReference type="InterPro" id="IPR001401">
    <property type="entry name" value="Dynamin_GTPase"/>
</dbReference>
<organism evidence="6 7">
    <name type="scientific">Moelleriella libera RCEF 2490</name>
    <dbReference type="NCBI Taxonomy" id="1081109"/>
    <lineage>
        <taxon>Eukaryota</taxon>
        <taxon>Fungi</taxon>
        <taxon>Dikarya</taxon>
        <taxon>Ascomycota</taxon>
        <taxon>Pezizomycotina</taxon>
        <taxon>Sordariomycetes</taxon>
        <taxon>Hypocreomycetidae</taxon>
        <taxon>Hypocreales</taxon>
        <taxon>Clavicipitaceae</taxon>
        <taxon>Moelleriella</taxon>
    </lineage>
</organism>
<dbReference type="OrthoDB" id="415706at2759"/>
<dbReference type="GO" id="GO:0016559">
    <property type="term" value="P:peroxisome fission"/>
    <property type="evidence" value="ECO:0007669"/>
    <property type="project" value="TreeGrafter"/>
</dbReference>
<evidence type="ECO:0000256" key="2">
    <source>
        <dbReference type="ARBA" id="ARBA00023134"/>
    </source>
</evidence>
<dbReference type="SMART" id="SM00053">
    <property type="entry name" value="DYNc"/>
    <property type="match status" value="1"/>
</dbReference>
<dbReference type="PANTHER" id="PTHR11566:SF149">
    <property type="entry name" value="GTPASE, PUTATIVE (AFU_ORTHOLOGUE AFUA_6G11890)-RELATED"/>
    <property type="match status" value="1"/>
</dbReference>
<feature type="domain" description="Dynamin-type G" evidence="5">
    <location>
        <begin position="38"/>
        <end position="323"/>
    </location>
</feature>
<dbReference type="FunFam" id="3.40.50.300:FF:001425">
    <property type="entry name" value="Dynamin GTPase, putative"/>
    <property type="match status" value="1"/>
</dbReference>
<dbReference type="PRINTS" id="PR00195">
    <property type="entry name" value="DYNAMIN"/>
</dbReference>
<dbReference type="GO" id="GO:0000266">
    <property type="term" value="P:mitochondrial fission"/>
    <property type="evidence" value="ECO:0007669"/>
    <property type="project" value="TreeGrafter"/>
</dbReference>
<evidence type="ECO:0000259" key="5">
    <source>
        <dbReference type="PROSITE" id="PS51718"/>
    </source>
</evidence>
<protein>
    <submittedName>
        <fullName evidence="6">Interferon-induced GTP-binding protein Mx</fullName>
    </submittedName>
</protein>